<dbReference type="Pfam" id="PF02958">
    <property type="entry name" value="EcKL"/>
    <property type="match status" value="1"/>
</dbReference>
<dbReference type="InterPro" id="IPR015897">
    <property type="entry name" value="CHK_kinase-like"/>
</dbReference>
<dbReference type="Proteomes" id="UP000694872">
    <property type="component" value="Unplaced"/>
</dbReference>
<organism evidence="2">
    <name type="scientific">Papilio xuthus</name>
    <name type="common">Asian swallowtail butterfly</name>
    <dbReference type="NCBI Taxonomy" id="66420"/>
    <lineage>
        <taxon>Eukaryota</taxon>
        <taxon>Metazoa</taxon>
        <taxon>Ecdysozoa</taxon>
        <taxon>Arthropoda</taxon>
        <taxon>Hexapoda</taxon>
        <taxon>Insecta</taxon>
        <taxon>Pterygota</taxon>
        <taxon>Neoptera</taxon>
        <taxon>Endopterygota</taxon>
        <taxon>Lepidoptera</taxon>
        <taxon>Glossata</taxon>
        <taxon>Ditrysia</taxon>
        <taxon>Papilionoidea</taxon>
        <taxon>Papilionidae</taxon>
        <taxon>Papilioninae</taxon>
        <taxon>Papilio</taxon>
    </lineage>
</organism>
<dbReference type="PANTHER" id="PTHR11012">
    <property type="entry name" value="PROTEIN KINASE-LIKE DOMAIN-CONTAINING"/>
    <property type="match status" value="1"/>
</dbReference>
<dbReference type="InterPro" id="IPR004119">
    <property type="entry name" value="EcKL"/>
</dbReference>
<gene>
    <name evidence="2" type="primary">LOC106115579</name>
</gene>
<dbReference type="KEGG" id="pxu:106115579"/>
<proteinExistence type="predicted"/>
<dbReference type="SMART" id="SM00587">
    <property type="entry name" value="CHK"/>
    <property type="match status" value="1"/>
</dbReference>
<sequence length="374" mass="43820">MGYDNDGFVGGAQKVKIRGTRDKFKITKSVIIKWHPNPVDRACFREAYLREIAYYKYVVPNLLDVQREHNIIEGLRMKFSNCIFTSTEYNKESITILIDTKDFCYMDRFYKIDLSHATLVIKNLAKLHALSFVLAKLCPKNVEKIQNICNKDVQYGDIKKIPNSLKSYFTASVAVVSDLSAKEKLMAIEQNILLLLNKTTSHIQNYSTICHGDCWSNNFIFKYHKNKPVDSLLVDFQLVRYASPVTDLSYFFYMSADRQFLHQHYDQLINIYYGTLSAVLRQCDLNIEEIYPKDIFYKHLKEYSIYGLIEALISMKIITAEPDEAAKMVDMKYNHPNVLYEYESKNRNLYIDRVNSVVDHFFQRNYSLYNVLNQ</sequence>
<name>A0AAJ7E617_PAPXU</name>
<dbReference type="RefSeq" id="XP_013164461.1">
    <property type="nucleotide sequence ID" value="XM_013309007.1"/>
</dbReference>
<reference evidence="2" key="1">
    <citation type="submission" date="2025-08" db="UniProtKB">
        <authorList>
            <consortium name="RefSeq"/>
        </authorList>
    </citation>
    <scope>IDENTIFICATION</scope>
</reference>
<dbReference type="Gene3D" id="3.90.1200.10">
    <property type="match status" value="1"/>
</dbReference>
<protein>
    <submittedName>
        <fullName evidence="2">Uncharacterized protein LOC106115579</fullName>
    </submittedName>
</protein>
<dbReference type="PANTHER" id="PTHR11012:SF30">
    <property type="entry name" value="PROTEIN KINASE-LIKE DOMAIN-CONTAINING"/>
    <property type="match status" value="1"/>
</dbReference>
<accession>A0AAJ7E617</accession>
<dbReference type="GeneID" id="106115579"/>
<dbReference type="SUPFAM" id="SSF56112">
    <property type="entry name" value="Protein kinase-like (PK-like)"/>
    <property type="match status" value="1"/>
</dbReference>
<evidence type="ECO:0000259" key="1">
    <source>
        <dbReference type="SMART" id="SM00587"/>
    </source>
</evidence>
<feature type="domain" description="CHK kinase-like" evidence="1">
    <location>
        <begin position="95"/>
        <end position="282"/>
    </location>
</feature>
<dbReference type="AlphaFoldDB" id="A0AAJ7E617"/>
<dbReference type="InterPro" id="IPR011009">
    <property type="entry name" value="Kinase-like_dom_sf"/>
</dbReference>
<evidence type="ECO:0000313" key="2">
    <source>
        <dbReference type="RefSeq" id="XP_013164461.1"/>
    </source>
</evidence>